<dbReference type="InterPro" id="IPR043429">
    <property type="entry name" value="ArtM/GltK/GlnP/TcyL/YhdX-like"/>
</dbReference>
<dbReference type="Pfam" id="PF00528">
    <property type="entry name" value="BPD_transp_1"/>
    <property type="match status" value="1"/>
</dbReference>
<dbReference type="OrthoDB" id="9814550at2"/>
<proteinExistence type="inferred from homology"/>
<name>A0A5A9GPK8_AZOLI</name>
<reference evidence="12 13" key="1">
    <citation type="submission" date="2019-08" db="EMBL/GenBank/DDBJ databases">
        <authorList>
            <person name="Grouzdev D."/>
            <person name="Tikhonova E."/>
            <person name="Kravchenko I."/>
        </authorList>
    </citation>
    <scope>NUCLEOTIDE SEQUENCE [LARGE SCALE GENOMIC DNA]</scope>
    <source>
        <strain evidence="12 13">59b</strain>
    </source>
</reference>
<protein>
    <submittedName>
        <fullName evidence="12">ABC transporter permease</fullName>
    </submittedName>
</protein>
<dbReference type="EMBL" id="VTTN01000004">
    <property type="protein sequence ID" value="KAA0596290.1"/>
    <property type="molecule type" value="Genomic_DNA"/>
</dbReference>
<dbReference type="GO" id="GO:0022857">
    <property type="term" value="F:transmembrane transporter activity"/>
    <property type="evidence" value="ECO:0007669"/>
    <property type="project" value="InterPro"/>
</dbReference>
<feature type="region of interest" description="Disordered" evidence="10">
    <location>
        <begin position="223"/>
        <end position="243"/>
    </location>
</feature>
<dbReference type="GO" id="GO:0006865">
    <property type="term" value="P:amino acid transport"/>
    <property type="evidence" value="ECO:0007669"/>
    <property type="project" value="TreeGrafter"/>
</dbReference>
<evidence type="ECO:0000256" key="9">
    <source>
        <dbReference type="RuleBase" id="RU363032"/>
    </source>
</evidence>
<dbReference type="Proteomes" id="UP000324927">
    <property type="component" value="Unassembled WGS sequence"/>
</dbReference>
<comment type="similarity">
    <text evidence="2">Belongs to the binding-protein-dependent transport system permease family. HisMQ subfamily.</text>
</comment>
<dbReference type="PANTHER" id="PTHR30614:SF10">
    <property type="entry name" value="ARGININE ABC TRANSPORTER PERMEASE PROTEIN ARTM"/>
    <property type="match status" value="1"/>
</dbReference>
<feature type="transmembrane region" description="Helical" evidence="9">
    <location>
        <begin position="26"/>
        <end position="43"/>
    </location>
</feature>
<evidence type="ECO:0000256" key="2">
    <source>
        <dbReference type="ARBA" id="ARBA00010072"/>
    </source>
</evidence>
<dbReference type="PANTHER" id="PTHR30614">
    <property type="entry name" value="MEMBRANE COMPONENT OF AMINO ACID ABC TRANSPORTER"/>
    <property type="match status" value="1"/>
</dbReference>
<feature type="transmembrane region" description="Helical" evidence="9">
    <location>
        <begin position="195"/>
        <end position="217"/>
    </location>
</feature>
<organism evidence="12 13">
    <name type="scientific">Azospirillum lipoferum</name>
    <dbReference type="NCBI Taxonomy" id="193"/>
    <lineage>
        <taxon>Bacteria</taxon>
        <taxon>Pseudomonadati</taxon>
        <taxon>Pseudomonadota</taxon>
        <taxon>Alphaproteobacteria</taxon>
        <taxon>Rhodospirillales</taxon>
        <taxon>Azospirillaceae</taxon>
        <taxon>Azospirillum</taxon>
    </lineage>
</organism>
<dbReference type="SUPFAM" id="SSF161098">
    <property type="entry name" value="MetI-like"/>
    <property type="match status" value="1"/>
</dbReference>
<gene>
    <name evidence="12" type="ORF">FZ942_12240</name>
</gene>
<dbReference type="InterPro" id="IPR035906">
    <property type="entry name" value="MetI-like_sf"/>
</dbReference>
<keyword evidence="3 9" id="KW-0813">Transport</keyword>
<keyword evidence="6 9" id="KW-0812">Transmembrane</keyword>
<dbReference type="AlphaFoldDB" id="A0A5A9GPK8"/>
<keyword evidence="13" id="KW-1185">Reference proteome</keyword>
<evidence type="ECO:0000256" key="8">
    <source>
        <dbReference type="ARBA" id="ARBA00023136"/>
    </source>
</evidence>
<feature type="domain" description="ABC transmembrane type-1" evidence="11">
    <location>
        <begin position="17"/>
        <end position="214"/>
    </location>
</feature>
<feature type="transmembrane region" description="Helical" evidence="9">
    <location>
        <begin position="55"/>
        <end position="73"/>
    </location>
</feature>
<evidence type="ECO:0000256" key="5">
    <source>
        <dbReference type="ARBA" id="ARBA00022519"/>
    </source>
</evidence>
<feature type="transmembrane region" description="Helical" evidence="9">
    <location>
        <begin position="93"/>
        <end position="111"/>
    </location>
</feature>
<feature type="compositionally biased region" description="Basic and acidic residues" evidence="10">
    <location>
        <begin position="223"/>
        <end position="235"/>
    </location>
</feature>
<dbReference type="InterPro" id="IPR010065">
    <property type="entry name" value="AA_ABC_transptr_permease_3TM"/>
</dbReference>
<accession>A0A5A9GPK8</accession>
<evidence type="ECO:0000256" key="10">
    <source>
        <dbReference type="SAM" id="MobiDB-lite"/>
    </source>
</evidence>
<keyword evidence="4" id="KW-1003">Cell membrane</keyword>
<dbReference type="NCBIfam" id="TIGR01726">
    <property type="entry name" value="HEQRo_perm_3TM"/>
    <property type="match status" value="1"/>
</dbReference>
<evidence type="ECO:0000259" key="11">
    <source>
        <dbReference type="PROSITE" id="PS50928"/>
    </source>
</evidence>
<dbReference type="GO" id="GO:0043190">
    <property type="term" value="C:ATP-binding cassette (ABC) transporter complex"/>
    <property type="evidence" value="ECO:0007669"/>
    <property type="project" value="InterPro"/>
</dbReference>
<evidence type="ECO:0000256" key="3">
    <source>
        <dbReference type="ARBA" id="ARBA00022448"/>
    </source>
</evidence>
<evidence type="ECO:0000313" key="12">
    <source>
        <dbReference type="EMBL" id="KAA0596290.1"/>
    </source>
</evidence>
<sequence length="243" mass="26361">MDTSFLASSLATLVKGIPLTVQLSMISVSVGAILAFGLALMRVSGNAALDLSARAYIFVYRGTPLLVQIYIIYYGLSQFPALRHSFAWPYLREAYWCAVIALALNTAAYSAEIIRGGILSVNAGQVEAARACGMSQALMFRRIVLPQALRHMLPAYGNEVILMIKSTALASTITLMDVTGIAAKLVSESYRPIEVFTMAGAIYLLLTFIASHGFSLFEHAVTPDRRQPAPHRPAEPPETLQHG</sequence>
<dbReference type="CDD" id="cd06261">
    <property type="entry name" value="TM_PBP2"/>
    <property type="match status" value="1"/>
</dbReference>
<comment type="caution">
    <text evidence="12">The sequence shown here is derived from an EMBL/GenBank/DDBJ whole genome shotgun (WGS) entry which is preliminary data.</text>
</comment>
<evidence type="ECO:0000256" key="6">
    <source>
        <dbReference type="ARBA" id="ARBA00022692"/>
    </source>
</evidence>
<keyword evidence="7 9" id="KW-1133">Transmembrane helix</keyword>
<evidence type="ECO:0000256" key="4">
    <source>
        <dbReference type="ARBA" id="ARBA00022475"/>
    </source>
</evidence>
<keyword evidence="8 9" id="KW-0472">Membrane</keyword>
<keyword evidence="5" id="KW-0997">Cell inner membrane</keyword>
<dbReference type="PROSITE" id="PS50928">
    <property type="entry name" value="ABC_TM1"/>
    <property type="match status" value="1"/>
</dbReference>
<comment type="subcellular location">
    <subcellularLocation>
        <location evidence="1">Cell inner membrane</location>
        <topology evidence="1">Multi-pass membrane protein</topology>
    </subcellularLocation>
    <subcellularLocation>
        <location evidence="9">Cell membrane</location>
        <topology evidence="9">Multi-pass membrane protein</topology>
    </subcellularLocation>
</comment>
<evidence type="ECO:0000313" key="13">
    <source>
        <dbReference type="Proteomes" id="UP000324927"/>
    </source>
</evidence>
<dbReference type="InterPro" id="IPR000515">
    <property type="entry name" value="MetI-like"/>
</dbReference>
<feature type="transmembrane region" description="Helical" evidence="9">
    <location>
        <begin position="160"/>
        <end position="183"/>
    </location>
</feature>
<evidence type="ECO:0000256" key="7">
    <source>
        <dbReference type="ARBA" id="ARBA00022989"/>
    </source>
</evidence>
<evidence type="ECO:0000256" key="1">
    <source>
        <dbReference type="ARBA" id="ARBA00004429"/>
    </source>
</evidence>
<dbReference type="Gene3D" id="1.10.3720.10">
    <property type="entry name" value="MetI-like"/>
    <property type="match status" value="1"/>
</dbReference>